<dbReference type="RefSeq" id="WP_139679327.1">
    <property type="nucleotide sequence ID" value="NZ_VDMN01000010.1"/>
</dbReference>
<gene>
    <name evidence="3" type="ORF">FHP24_26885</name>
</gene>
<feature type="domain" description="DUF112" evidence="2">
    <location>
        <begin position="21"/>
        <end position="440"/>
    </location>
</feature>
<dbReference type="Pfam" id="PF01970">
    <property type="entry name" value="TctA"/>
    <property type="match status" value="1"/>
</dbReference>
<feature type="transmembrane region" description="Helical" evidence="1">
    <location>
        <begin position="108"/>
        <end position="133"/>
    </location>
</feature>
<feature type="transmembrane region" description="Helical" evidence="1">
    <location>
        <begin position="355"/>
        <end position="378"/>
    </location>
</feature>
<keyword evidence="1" id="KW-0812">Transmembrane</keyword>
<feature type="transmembrane region" description="Helical" evidence="1">
    <location>
        <begin position="170"/>
        <end position="189"/>
    </location>
</feature>
<dbReference type="AlphaFoldDB" id="A0A5C4X9H9"/>
<feature type="transmembrane region" description="Helical" evidence="1">
    <location>
        <begin position="139"/>
        <end position="163"/>
    </location>
</feature>
<dbReference type="InterPro" id="IPR002823">
    <property type="entry name" value="DUF112_TM"/>
</dbReference>
<dbReference type="EMBL" id="VDMN01000010">
    <property type="protein sequence ID" value="TNM60123.1"/>
    <property type="molecule type" value="Genomic_DNA"/>
</dbReference>
<feature type="transmembrane region" description="Helical" evidence="1">
    <location>
        <begin position="471"/>
        <end position="489"/>
    </location>
</feature>
<feature type="transmembrane region" description="Helical" evidence="1">
    <location>
        <begin position="201"/>
        <end position="222"/>
    </location>
</feature>
<sequence length="508" mass="52910">MFESWHLLAEGLVAASQPSVLIAIMIGAVIGLFIGALPGLGPTAGVAILLPVAVSFDGTAAIAALGAVYYGAQYGGAVTAILLGIPGDASATMTVIDGHKLARNGKAGAALGLSIAASFIGGLIGLILLTAFATTIAQAAIAFGPIEMTALMIFSLSLVSVLGGKDLNKAMMSLFVGLFIGTIGLDPMVGLPRFDFGEVRLFDGIEFSIIAVGLFGLAEMYATPPSIGKPEENNRFCFRELLPDIRGTLRCWRELGSGSLIGFFIGILPGAGATAATMIAYAFAKRTSKHPERFGNGAMEGVAAPEAANNSAAYGNMIPMFALGIPGSGTTAVLMGGLLMIGLQPGPMLFQTQSAFVWTIFGSFYIGNLALVAITIVLTPVLATCAFVRPSYLFPAVIAIIAFGIFGINNSMFEVVLVIGFGILGYLMMKLDYPPVPLVLGMILGPILERGIRRTLVASDGDMSVFFKSPIALVILLITVVLLVAPWIFQKSQPKPEATIEPDATKVH</sequence>
<evidence type="ECO:0000259" key="2">
    <source>
        <dbReference type="Pfam" id="PF01970"/>
    </source>
</evidence>
<evidence type="ECO:0000313" key="3">
    <source>
        <dbReference type="EMBL" id="TNM60123.1"/>
    </source>
</evidence>
<feature type="transmembrane region" description="Helical" evidence="1">
    <location>
        <begin position="20"/>
        <end position="40"/>
    </location>
</feature>
<feature type="transmembrane region" description="Helical" evidence="1">
    <location>
        <begin position="260"/>
        <end position="284"/>
    </location>
</feature>
<name>A0A5C4X9H9_9HYPH</name>
<keyword evidence="1" id="KW-1133">Transmembrane helix</keyword>
<dbReference type="OrthoDB" id="9791872at2"/>
<dbReference type="Proteomes" id="UP000311605">
    <property type="component" value="Unassembled WGS sequence"/>
</dbReference>
<accession>A0A5C4X9H9</accession>
<feature type="transmembrane region" description="Helical" evidence="1">
    <location>
        <begin position="76"/>
        <end position="96"/>
    </location>
</feature>
<keyword evidence="4" id="KW-1185">Reference proteome</keyword>
<protein>
    <submittedName>
        <fullName evidence="3">TctA subunit of the tripartite Tricarboxylate transport(TTT) family protein</fullName>
    </submittedName>
</protein>
<keyword evidence="1" id="KW-0472">Membrane</keyword>
<dbReference type="PANTHER" id="PTHR35342">
    <property type="entry name" value="TRICARBOXYLIC TRANSPORT PROTEIN"/>
    <property type="match status" value="1"/>
</dbReference>
<proteinExistence type="predicted"/>
<feature type="transmembrane region" description="Helical" evidence="1">
    <location>
        <begin position="320"/>
        <end position="343"/>
    </location>
</feature>
<feature type="transmembrane region" description="Helical" evidence="1">
    <location>
        <begin position="390"/>
        <end position="408"/>
    </location>
</feature>
<feature type="transmembrane region" description="Helical" evidence="1">
    <location>
        <begin position="47"/>
        <end position="70"/>
    </location>
</feature>
<dbReference type="PANTHER" id="PTHR35342:SF5">
    <property type="entry name" value="TRICARBOXYLIC TRANSPORT PROTEIN"/>
    <property type="match status" value="1"/>
</dbReference>
<evidence type="ECO:0000256" key="1">
    <source>
        <dbReference type="SAM" id="Phobius"/>
    </source>
</evidence>
<comment type="caution">
    <text evidence="3">The sequence shown here is derived from an EMBL/GenBank/DDBJ whole genome shotgun (WGS) entry which is preliminary data.</text>
</comment>
<reference evidence="3 4" key="1">
    <citation type="submission" date="2019-06" db="EMBL/GenBank/DDBJ databases">
        <title>The draft genome of Rhizobium smilacinae PTYR-5.</title>
        <authorList>
            <person name="Liu L."/>
            <person name="Li L."/>
            <person name="Zhang X."/>
        </authorList>
    </citation>
    <scope>NUCLEOTIDE SEQUENCE [LARGE SCALE GENOMIC DNA]</scope>
    <source>
        <strain evidence="3 4">PTYR-5</strain>
    </source>
</reference>
<evidence type="ECO:0000313" key="4">
    <source>
        <dbReference type="Proteomes" id="UP000311605"/>
    </source>
</evidence>
<organism evidence="3 4">
    <name type="scientific">Aliirhizobium smilacinae</name>
    <dbReference type="NCBI Taxonomy" id="1395944"/>
    <lineage>
        <taxon>Bacteria</taxon>
        <taxon>Pseudomonadati</taxon>
        <taxon>Pseudomonadota</taxon>
        <taxon>Alphaproteobacteria</taxon>
        <taxon>Hyphomicrobiales</taxon>
        <taxon>Rhizobiaceae</taxon>
        <taxon>Aliirhizobium</taxon>
    </lineage>
</organism>